<keyword evidence="2" id="KW-0012">Acyltransferase</keyword>
<keyword evidence="5" id="KW-1185">Reference proteome</keyword>
<name>A0ABX3C161_9MYCO</name>
<evidence type="ECO:0000259" key="3">
    <source>
        <dbReference type="PROSITE" id="PS51186"/>
    </source>
</evidence>
<organism evidence="4 5">
    <name type="scientific">Mycobacteroides saopaulense</name>
    <dbReference type="NCBI Taxonomy" id="1578165"/>
    <lineage>
        <taxon>Bacteria</taxon>
        <taxon>Bacillati</taxon>
        <taxon>Actinomycetota</taxon>
        <taxon>Actinomycetes</taxon>
        <taxon>Mycobacteriales</taxon>
        <taxon>Mycobacteriaceae</taxon>
        <taxon>Mycobacteroides</taxon>
    </lineage>
</organism>
<protein>
    <submittedName>
        <fullName evidence="4">GNAT family N-acetyltransferase</fullName>
    </submittedName>
</protein>
<comment type="caution">
    <text evidence="4">The sequence shown here is derived from an EMBL/GenBank/DDBJ whole genome shotgun (WGS) entry which is preliminary data.</text>
</comment>
<dbReference type="EMBL" id="MLIH01000011">
    <property type="protein sequence ID" value="OHU10144.1"/>
    <property type="molecule type" value="Genomic_DNA"/>
</dbReference>
<sequence length="277" mass="29580">MRAHLHEDLAQYWALAGPLYSADPVVHTFELHVAARLRQTGPDPALTLITFTDRDELVGAAFGTGQGLMCNAIPGPGVGPTVGLLTDRAIRLPSVRGSRAVTEALAKAWTRSTGATVAATTDERLYRLTDLLSPRVPGKPTLVAAGNIESLVPWSIEYAKETFGADKQAAEARLWLAGSYQLGDVYLRWEQAGTPVAMAGVRAPIEGVSRIGPVYTPREHRGHGYGSAVTAAACAWAYRAGAREIVLTTDLANPTSNSIYRKLGFRAVADSVIVEFA</sequence>
<evidence type="ECO:0000313" key="5">
    <source>
        <dbReference type="Proteomes" id="UP000179621"/>
    </source>
</evidence>
<dbReference type="Pfam" id="PF00583">
    <property type="entry name" value="Acetyltransf_1"/>
    <property type="match status" value="1"/>
</dbReference>
<dbReference type="Gene3D" id="3.40.630.30">
    <property type="match status" value="1"/>
</dbReference>
<dbReference type="RefSeq" id="WP_070912519.1">
    <property type="nucleotide sequence ID" value="NZ_MLIC01000006.1"/>
</dbReference>
<evidence type="ECO:0000313" key="4">
    <source>
        <dbReference type="EMBL" id="OHU10144.1"/>
    </source>
</evidence>
<dbReference type="InterPro" id="IPR000182">
    <property type="entry name" value="GNAT_dom"/>
</dbReference>
<evidence type="ECO:0000256" key="2">
    <source>
        <dbReference type="ARBA" id="ARBA00023315"/>
    </source>
</evidence>
<dbReference type="Proteomes" id="UP000179621">
    <property type="component" value="Unassembled WGS sequence"/>
</dbReference>
<dbReference type="InterPro" id="IPR016181">
    <property type="entry name" value="Acyl_CoA_acyltransferase"/>
</dbReference>
<accession>A0ABX3C161</accession>
<dbReference type="SUPFAM" id="SSF55729">
    <property type="entry name" value="Acyl-CoA N-acyltransferases (Nat)"/>
    <property type="match status" value="1"/>
</dbReference>
<dbReference type="InterPro" id="IPR050832">
    <property type="entry name" value="Bact_Acetyltransf"/>
</dbReference>
<gene>
    <name evidence="4" type="ORF">BKG73_09490</name>
</gene>
<dbReference type="PANTHER" id="PTHR43877">
    <property type="entry name" value="AMINOALKYLPHOSPHONATE N-ACETYLTRANSFERASE-RELATED-RELATED"/>
    <property type="match status" value="1"/>
</dbReference>
<keyword evidence="1" id="KW-0808">Transferase</keyword>
<feature type="domain" description="N-acetyltransferase" evidence="3">
    <location>
        <begin position="146"/>
        <end position="277"/>
    </location>
</feature>
<dbReference type="PROSITE" id="PS51186">
    <property type="entry name" value="GNAT"/>
    <property type="match status" value="1"/>
</dbReference>
<evidence type="ECO:0000256" key="1">
    <source>
        <dbReference type="ARBA" id="ARBA00022679"/>
    </source>
</evidence>
<reference evidence="4 5" key="1">
    <citation type="submission" date="2016-10" db="EMBL/GenBank/DDBJ databases">
        <title>Evaluation of Human, Animal and Environmental Mycobacterium chelonae Isolates by Core Genome Phylogenomic Analysis, Targeted Gene Comparison, and Anti-microbial Susceptibility Patterns: A Tale of Mistaken Identities.</title>
        <authorList>
            <person name="Fogelson S.B."/>
            <person name="Camus A.C."/>
            <person name="Lorenz W."/>
            <person name="Vasireddy R."/>
            <person name="Vasireddy S."/>
            <person name="Smith T."/>
            <person name="Brown-Elliott B.A."/>
            <person name="Wallace R.J.Jr."/>
            <person name="Hasan N.A."/>
            <person name="Reischl U."/>
            <person name="Sanchez S."/>
        </authorList>
    </citation>
    <scope>NUCLEOTIDE SEQUENCE [LARGE SCALE GENOMIC DNA]</scope>
    <source>
        <strain evidence="4 5">8528</strain>
    </source>
</reference>
<proteinExistence type="predicted"/>